<evidence type="ECO:0000259" key="2">
    <source>
        <dbReference type="PROSITE" id="PS51192"/>
    </source>
</evidence>
<dbReference type="InterPro" id="IPR038718">
    <property type="entry name" value="SNF2-like_sf"/>
</dbReference>
<keyword evidence="4" id="KW-1185">Reference proteome</keyword>
<dbReference type="GO" id="GO:0017025">
    <property type="term" value="F:TBP-class protein binding"/>
    <property type="evidence" value="ECO:0007669"/>
    <property type="project" value="InterPro"/>
</dbReference>
<dbReference type="InterPro" id="IPR016024">
    <property type="entry name" value="ARM-type_fold"/>
</dbReference>
<dbReference type="Proteomes" id="UP000699462">
    <property type="component" value="Unassembled WGS sequence"/>
</dbReference>
<dbReference type="GO" id="GO:0005524">
    <property type="term" value="F:ATP binding"/>
    <property type="evidence" value="ECO:0007669"/>
    <property type="project" value="InterPro"/>
</dbReference>
<dbReference type="InterPro" id="IPR044972">
    <property type="entry name" value="Mot1"/>
</dbReference>
<dbReference type="PANTHER" id="PTHR36498:SF1">
    <property type="entry name" value="TATA-BINDING PROTEIN-ASSOCIATED FACTOR 172"/>
    <property type="match status" value="1"/>
</dbReference>
<dbReference type="OrthoDB" id="10252227at2759"/>
<dbReference type="Pfam" id="PF00176">
    <property type="entry name" value="SNF2-rel_dom"/>
    <property type="match status" value="1"/>
</dbReference>
<dbReference type="InterPro" id="IPR021133">
    <property type="entry name" value="HEAT_type_2"/>
</dbReference>
<dbReference type="InterPro" id="IPR014001">
    <property type="entry name" value="Helicase_ATP-bd"/>
</dbReference>
<dbReference type="InterPro" id="IPR000330">
    <property type="entry name" value="SNF2_N"/>
</dbReference>
<gene>
    <name evidence="3" type="ORF">P879_10751</name>
</gene>
<dbReference type="PROSITE" id="PS50077">
    <property type="entry name" value="HEAT_REPEAT"/>
    <property type="match status" value="1"/>
</dbReference>
<evidence type="ECO:0000256" key="1">
    <source>
        <dbReference type="PROSITE-ProRule" id="PRU00103"/>
    </source>
</evidence>
<dbReference type="SUPFAM" id="SSF48371">
    <property type="entry name" value="ARM repeat"/>
    <property type="match status" value="1"/>
</dbReference>
<dbReference type="InterPro" id="IPR044078">
    <property type="entry name" value="Mot1_ATP-bd"/>
</dbReference>
<reference evidence="3 4" key="1">
    <citation type="submission" date="2019-07" db="EMBL/GenBank/DDBJ databases">
        <title>Annotation for the trematode Paragonimus westermani.</title>
        <authorList>
            <person name="Choi Y.-J."/>
        </authorList>
    </citation>
    <scope>NUCLEOTIDE SEQUENCE [LARGE SCALE GENOMIC DNA]</scope>
    <source>
        <strain evidence="3">180907_Pwestermani</strain>
    </source>
</reference>
<dbReference type="SUPFAM" id="SSF52540">
    <property type="entry name" value="P-loop containing nucleoside triphosphate hydrolases"/>
    <property type="match status" value="2"/>
</dbReference>
<dbReference type="InterPro" id="IPR027417">
    <property type="entry name" value="P-loop_NTPase"/>
</dbReference>
<dbReference type="GO" id="GO:0003677">
    <property type="term" value="F:DNA binding"/>
    <property type="evidence" value="ECO:0007669"/>
    <property type="project" value="InterPro"/>
</dbReference>
<sequence>MDTIRCVPPSCSVTHSPASDLPNAVAHLLPTGCCLALQCLASICLSKLLILEWRTHCERVLSSLRLQCDHDIEFVLSNPSKAATKVMRNLASSLLESDSNLHAISPDTIEPTNQPVNEGNFKSRAESKETYTSFLCDSSCLDSRCDSTWAVHQRRGVGLALSHICYAFIHTEIMSRESQSSVAKPLKLDPWQNLRFGLPGLWRLFWTDPLERIWNILKLASTNRLHGDSCLRDYIRGDVFQAITQPVSKSDEDVICLGFSALIACTRTLPLLSTVESSITLDQLTYVGIICSCLPSSKLRTVGARLLSALAVKHPVPFYNLLIPLLLPCLELSVVNSNERLCSTCYAILDGLFVIVEHITSPSSEHQSILINEYDPLENIETESGSVTQPSSDSDSIVEDAKQLPDPVRLFIPYIVLFVPSVLKLLADPDVHIRSSAGRLFALLLNLLPFENTLPDPAGMTRTLSVDRLKKRHFIDSLLHPEKILAYSLPVPINARLRGYQQEGLNWLNFLNQYGLNGILCDDLGLGKTLQTICILAGSHHERKTAQNLTTHDTSTLNGVNSDSPALPHPISLVVCPSTLCGHWLHEVNQFVNSDHLSPIIYVGGPSVRRSLQSQISQFDLVIASYDVVRNDIEFFQSIFWHYVVLDEGHIIKSSKSKVSRALKQLCAQHRLILTGTPIQNRICELWSLFDFLMPDFLGTESEFAGKFARPVAASRDPKASKSEQRAGQKALENLHRLVLPFMLRRLKEDVVADLPPKIVQDFACELTSVQMQLYEAFTKSAEGQRLLTSIETDNSRSSANRTASNSSNLSVTYEARFGEKRYGFQALRYLQAVCNHPCLALKPSHPLFADMKHIVQSEFGPNVSLDSVHLSGKLLSLW</sequence>
<proteinExistence type="predicted"/>
<dbReference type="PANTHER" id="PTHR36498">
    <property type="entry name" value="TATA-BINDING PROTEIN-ASSOCIATED FACTOR 172"/>
    <property type="match status" value="1"/>
</dbReference>
<accession>A0A8T0D1K8</accession>
<feature type="repeat" description="HEAT" evidence="1">
    <location>
        <begin position="418"/>
        <end position="456"/>
    </location>
</feature>
<comment type="caution">
    <text evidence="3">The sequence shown here is derived from an EMBL/GenBank/DDBJ whole genome shotgun (WGS) entry which is preliminary data.</text>
</comment>
<dbReference type="GO" id="GO:0016887">
    <property type="term" value="F:ATP hydrolysis activity"/>
    <property type="evidence" value="ECO:0007669"/>
    <property type="project" value="InterPro"/>
</dbReference>
<dbReference type="SMART" id="SM00487">
    <property type="entry name" value="DEXDc"/>
    <property type="match status" value="1"/>
</dbReference>
<dbReference type="AlphaFoldDB" id="A0A8T0D1K8"/>
<name>A0A8T0D1K8_9TREM</name>
<evidence type="ECO:0000313" key="3">
    <source>
        <dbReference type="EMBL" id="KAF8561773.1"/>
    </source>
</evidence>
<organism evidence="3 4">
    <name type="scientific">Paragonimus westermani</name>
    <dbReference type="NCBI Taxonomy" id="34504"/>
    <lineage>
        <taxon>Eukaryota</taxon>
        <taxon>Metazoa</taxon>
        <taxon>Spiralia</taxon>
        <taxon>Lophotrochozoa</taxon>
        <taxon>Platyhelminthes</taxon>
        <taxon>Trematoda</taxon>
        <taxon>Digenea</taxon>
        <taxon>Plagiorchiida</taxon>
        <taxon>Troglotremata</taxon>
        <taxon>Troglotrematidae</taxon>
        <taxon>Paragonimus</taxon>
    </lineage>
</organism>
<dbReference type="Gene3D" id="3.40.50.10810">
    <property type="entry name" value="Tandem AAA-ATPase domain"/>
    <property type="match status" value="1"/>
</dbReference>
<evidence type="ECO:0000313" key="4">
    <source>
        <dbReference type="Proteomes" id="UP000699462"/>
    </source>
</evidence>
<dbReference type="EMBL" id="JTDF01021491">
    <property type="protein sequence ID" value="KAF8561773.1"/>
    <property type="molecule type" value="Genomic_DNA"/>
</dbReference>
<dbReference type="PROSITE" id="PS51192">
    <property type="entry name" value="HELICASE_ATP_BIND_1"/>
    <property type="match status" value="1"/>
</dbReference>
<feature type="domain" description="Helicase ATP-binding" evidence="2">
    <location>
        <begin position="509"/>
        <end position="696"/>
    </location>
</feature>
<protein>
    <recommendedName>
        <fullName evidence="2">Helicase ATP-binding domain-containing protein</fullName>
    </recommendedName>
</protein>
<dbReference type="CDD" id="cd17999">
    <property type="entry name" value="DEXHc_Mot1"/>
    <property type="match status" value="1"/>
</dbReference>